<dbReference type="FunFam" id="3.90.550.50:FF:000001">
    <property type="entry name" value="Hexosyltransferase"/>
    <property type="match status" value="1"/>
</dbReference>
<evidence type="ECO:0000256" key="10">
    <source>
        <dbReference type="ARBA" id="ARBA00023180"/>
    </source>
</evidence>
<dbReference type="EMBL" id="JAACXV010014560">
    <property type="protein sequence ID" value="KAF7266114.1"/>
    <property type="molecule type" value="Genomic_DNA"/>
</dbReference>
<evidence type="ECO:0000256" key="11">
    <source>
        <dbReference type="RuleBase" id="RU363063"/>
    </source>
</evidence>
<dbReference type="GO" id="GO:0000139">
    <property type="term" value="C:Golgi membrane"/>
    <property type="evidence" value="ECO:0007669"/>
    <property type="project" value="UniProtKB-SubCell"/>
</dbReference>
<protein>
    <recommendedName>
        <fullName evidence="11">Hexosyltransferase</fullName>
        <ecNumber evidence="11">2.4.1.-</ecNumber>
    </recommendedName>
</protein>
<name>A0A834M5R8_RHYFE</name>
<keyword evidence="5" id="KW-0812">Transmembrane</keyword>
<evidence type="ECO:0000256" key="6">
    <source>
        <dbReference type="ARBA" id="ARBA00022968"/>
    </source>
</evidence>
<reference evidence="12" key="1">
    <citation type="submission" date="2020-08" db="EMBL/GenBank/DDBJ databases">
        <title>Genome sequencing and assembly of the red palm weevil Rhynchophorus ferrugineus.</title>
        <authorList>
            <person name="Dias G.B."/>
            <person name="Bergman C.M."/>
            <person name="Manee M."/>
        </authorList>
    </citation>
    <scope>NUCLEOTIDE SEQUENCE</scope>
    <source>
        <strain evidence="12">AA-2017</strain>
        <tissue evidence="12">Whole larva</tissue>
    </source>
</reference>
<dbReference type="GO" id="GO:0016758">
    <property type="term" value="F:hexosyltransferase activity"/>
    <property type="evidence" value="ECO:0007669"/>
    <property type="project" value="InterPro"/>
</dbReference>
<evidence type="ECO:0000256" key="4">
    <source>
        <dbReference type="ARBA" id="ARBA00022679"/>
    </source>
</evidence>
<keyword evidence="6" id="KW-0735">Signal-anchor</keyword>
<keyword evidence="8 11" id="KW-0333">Golgi apparatus</keyword>
<evidence type="ECO:0000313" key="12">
    <source>
        <dbReference type="EMBL" id="KAF7266114.1"/>
    </source>
</evidence>
<keyword evidence="13" id="KW-1185">Reference proteome</keyword>
<dbReference type="Gene3D" id="3.90.550.50">
    <property type="match status" value="1"/>
</dbReference>
<evidence type="ECO:0000313" key="13">
    <source>
        <dbReference type="Proteomes" id="UP000625711"/>
    </source>
</evidence>
<dbReference type="AlphaFoldDB" id="A0A834M5R8"/>
<evidence type="ECO:0000256" key="8">
    <source>
        <dbReference type="ARBA" id="ARBA00023034"/>
    </source>
</evidence>
<keyword evidence="9" id="KW-0472">Membrane</keyword>
<evidence type="ECO:0000256" key="5">
    <source>
        <dbReference type="ARBA" id="ARBA00022692"/>
    </source>
</evidence>
<gene>
    <name evidence="12" type="ORF">GWI33_020486</name>
</gene>
<keyword evidence="7" id="KW-1133">Transmembrane helix</keyword>
<dbReference type="OrthoDB" id="115198at2759"/>
<accession>A0A834M5R8</accession>
<sequence length="259" mass="30465">MLLILVSSAPANILKREAIRETWGNSNGNFQVLFLFGRTTDRDLQNQIEAENRLYHDVVQGDFLDTYRNLTLKTVMALEYAIRYWSFKYVLKVDDDVFVNTPQLMFFLKYDLDPKNVTNLLLCMQHKNVKVVRHQSEKFGKYTVSYNEYPYEIYPPYCSGWGVLFTMDTIFKLHDNIASTPFFYLEDVYTYGLVASRIPELQRIDIRPYTLYLNGIQNILRGSNRDAFLVGPYNIEEHHVYQLWEAITKVPLVHMKIAI</sequence>
<keyword evidence="4" id="KW-0808">Transferase</keyword>
<evidence type="ECO:0000256" key="7">
    <source>
        <dbReference type="ARBA" id="ARBA00022989"/>
    </source>
</evidence>
<evidence type="ECO:0000256" key="3">
    <source>
        <dbReference type="ARBA" id="ARBA00022676"/>
    </source>
</evidence>
<organism evidence="12 13">
    <name type="scientific">Rhynchophorus ferrugineus</name>
    <name type="common">Red palm weevil</name>
    <name type="synonym">Curculio ferrugineus</name>
    <dbReference type="NCBI Taxonomy" id="354439"/>
    <lineage>
        <taxon>Eukaryota</taxon>
        <taxon>Metazoa</taxon>
        <taxon>Ecdysozoa</taxon>
        <taxon>Arthropoda</taxon>
        <taxon>Hexapoda</taxon>
        <taxon>Insecta</taxon>
        <taxon>Pterygota</taxon>
        <taxon>Neoptera</taxon>
        <taxon>Endopterygota</taxon>
        <taxon>Coleoptera</taxon>
        <taxon>Polyphaga</taxon>
        <taxon>Cucujiformia</taxon>
        <taxon>Curculionidae</taxon>
        <taxon>Dryophthorinae</taxon>
        <taxon>Rhynchophorus</taxon>
    </lineage>
</organism>
<comment type="similarity">
    <text evidence="2 11">Belongs to the glycosyltransferase 31 family.</text>
</comment>
<dbReference type="Proteomes" id="UP000625711">
    <property type="component" value="Unassembled WGS sequence"/>
</dbReference>
<dbReference type="GO" id="GO:0006493">
    <property type="term" value="P:protein O-linked glycosylation"/>
    <property type="evidence" value="ECO:0007669"/>
    <property type="project" value="TreeGrafter"/>
</dbReference>
<dbReference type="PANTHER" id="PTHR11214:SF376">
    <property type="entry name" value="HEXOSYLTRANSFERASE"/>
    <property type="match status" value="1"/>
</dbReference>
<comment type="caution">
    <text evidence="12">The sequence shown here is derived from an EMBL/GenBank/DDBJ whole genome shotgun (WGS) entry which is preliminary data.</text>
</comment>
<dbReference type="Pfam" id="PF01762">
    <property type="entry name" value="Galactosyl_T"/>
    <property type="match status" value="1"/>
</dbReference>
<dbReference type="EC" id="2.4.1.-" evidence="11"/>
<dbReference type="PANTHER" id="PTHR11214">
    <property type="entry name" value="BETA-1,3-N-ACETYLGLUCOSAMINYLTRANSFERASE"/>
    <property type="match status" value="1"/>
</dbReference>
<evidence type="ECO:0000256" key="9">
    <source>
        <dbReference type="ARBA" id="ARBA00023136"/>
    </source>
</evidence>
<evidence type="ECO:0000256" key="1">
    <source>
        <dbReference type="ARBA" id="ARBA00004323"/>
    </source>
</evidence>
<evidence type="ECO:0000256" key="2">
    <source>
        <dbReference type="ARBA" id="ARBA00008661"/>
    </source>
</evidence>
<dbReference type="InterPro" id="IPR002659">
    <property type="entry name" value="Glyco_trans_31"/>
</dbReference>
<keyword evidence="10" id="KW-0325">Glycoprotein</keyword>
<keyword evidence="3 11" id="KW-0328">Glycosyltransferase</keyword>
<proteinExistence type="inferred from homology"/>
<comment type="subcellular location">
    <subcellularLocation>
        <location evidence="1 11">Golgi apparatus membrane</location>
        <topology evidence="1 11">Single-pass type II membrane protein</topology>
    </subcellularLocation>
</comment>